<dbReference type="InterPro" id="IPR025403">
    <property type="entry name" value="TgpA-like_C"/>
</dbReference>
<sequence length="218" mass="23592">MVLGAGVALGLITIAAVVVGSPAMIHSPSKDRDFALFHYPQPSYSIPTVTVSAKPQPGSELVSQAVSGVIIVIALILLFGMIFGLGWVFLAWWDRRPRRPDVRTRVAEPVPELLAGVDEAQRRLLGGPPANAIVRCWMAVEEAAARSGVPPLASDTSAEFTLRLLDSLEVDSEALQQLSLLYRRARFGSDPIGEDQRALAAGYLQRIRSDLDTQVPVR</sequence>
<keyword evidence="1" id="KW-0472">Membrane</keyword>
<keyword evidence="1" id="KW-0812">Transmembrane</keyword>
<reference evidence="4" key="1">
    <citation type="submission" date="2016-10" db="EMBL/GenBank/DDBJ databases">
        <authorList>
            <person name="Varghese N."/>
            <person name="Submissions S."/>
        </authorList>
    </citation>
    <scope>NUCLEOTIDE SEQUENCE [LARGE SCALE GENOMIC DNA]</scope>
    <source>
        <strain evidence="4">DSM 22951</strain>
    </source>
</reference>
<proteinExistence type="predicted"/>
<evidence type="ECO:0000256" key="1">
    <source>
        <dbReference type="SAM" id="Phobius"/>
    </source>
</evidence>
<evidence type="ECO:0000313" key="3">
    <source>
        <dbReference type="EMBL" id="SSA33422.1"/>
    </source>
</evidence>
<dbReference type="Proteomes" id="UP000250028">
    <property type="component" value="Unassembled WGS sequence"/>
</dbReference>
<keyword evidence="4" id="KW-1185">Reference proteome</keyword>
<evidence type="ECO:0000313" key="4">
    <source>
        <dbReference type="Proteomes" id="UP000250028"/>
    </source>
</evidence>
<organism evidence="3 4">
    <name type="scientific">Branchiibius hedensis</name>
    <dbReference type="NCBI Taxonomy" id="672460"/>
    <lineage>
        <taxon>Bacteria</taxon>
        <taxon>Bacillati</taxon>
        <taxon>Actinomycetota</taxon>
        <taxon>Actinomycetes</taxon>
        <taxon>Micrococcales</taxon>
        <taxon>Dermacoccaceae</taxon>
        <taxon>Branchiibius</taxon>
    </lineage>
</organism>
<evidence type="ECO:0000259" key="2">
    <source>
        <dbReference type="Pfam" id="PF13559"/>
    </source>
</evidence>
<feature type="transmembrane region" description="Helical" evidence="1">
    <location>
        <begin position="65"/>
        <end position="93"/>
    </location>
</feature>
<name>A0A2Y9BT48_9MICO</name>
<protein>
    <recommendedName>
        <fullName evidence="2">Protein-glutamine gamma-glutamyltransferase-like C-terminal domain-containing protein</fullName>
    </recommendedName>
</protein>
<gene>
    <name evidence="3" type="ORF">SAMN04489750_0704</name>
</gene>
<keyword evidence="1" id="KW-1133">Transmembrane helix</keyword>
<dbReference type="EMBL" id="UESZ01000001">
    <property type="protein sequence ID" value="SSA33422.1"/>
    <property type="molecule type" value="Genomic_DNA"/>
</dbReference>
<dbReference type="AlphaFoldDB" id="A0A2Y9BT48"/>
<dbReference type="Pfam" id="PF13559">
    <property type="entry name" value="DUF4129"/>
    <property type="match status" value="1"/>
</dbReference>
<feature type="domain" description="Protein-glutamine gamma-glutamyltransferase-like C-terminal" evidence="2">
    <location>
        <begin position="136"/>
        <end position="200"/>
    </location>
</feature>
<accession>A0A2Y9BT48</accession>